<dbReference type="SUPFAM" id="SSF81301">
    <property type="entry name" value="Nucleotidyltransferase"/>
    <property type="match status" value="1"/>
</dbReference>
<evidence type="ECO:0000256" key="1">
    <source>
        <dbReference type="SAM" id="Coils"/>
    </source>
</evidence>
<gene>
    <name evidence="3" type="ORF">S01H4_51804</name>
</gene>
<dbReference type="AlphaFoldDB" id="X1DIB5"/>
<organism evidence="3">
    <name type="scientific">marine sediment metagenome</name>
    <dbReference type="NCBI Taxonomy" id="412755"/>
    <lineage>
        <taxon>unclassified sequences</taxon>
        <taxon>metagenomes</taxon>
        <taxon>ecological metagenomes</taxon>
    </lineage>
</organism>
<dbReference type="EMBL" id="BART01029541">
    <property type="protein sequence ID" value="GAH08005.1"/>
    <property type="molecule type" value="Genomic_DNA"/>
</dbReference>
<evidence type="ECO:0000313" key="3">
    <source>
        <dbReference type="EMBL" id="GAH08005.1"/>
    </source>
</evidence>
<dbReference type="CDD" id="cd05403">
    <property type="entry name" value="NT_KNTase_like"/>
    <property type="match status" value="1"/>
</dbReference>
<sequence length="241" mass="27980">MIQKKDDTRIEKIVSRIRSQNRKEEARLREKINGAHAEVDRLLNQFLEIDPELEKAVIFGSLAENRVCSPHFDIDIAVRSKKYLQLVACALDSQFSVDLVDLDTVIEPVRKSIEKYGRTIYAMIAQNLVILTRNIKVQRPNILSWISALRTSVADVICDGKKRRDDFLRLIAELKADTDLLEELKKKNRKAESRIQQGRADELDWSALGYTIHNIYNLLENYFLRIAKFFENALDPVSWHK</sequence>
<feature type="domain" description="Polymerase beta nucleotidyltransferase" evidence="2">
    <location>
        <begin position="44"/>
        <end position="121"/>
    </location>
</feature>
<dbReference type="InterPro" id="IPR041633">
    <property type="entry name" value="Polbeta"/>
</dbReference>
<dbReference type="Pfam" id="PF18765">
    <property type="entry name" value="Polbeta"/>
    <property type="match status" value="1"/>
</dbReference>
<comment type="caution">
    <text evidence="3">The sequence shown here is derived from an EMBL/GenBank/DDBJ whole genome shotgun (WGS) entry which is preliminary data.</text>
</comment>
<evidence type="ECO:0000259" key="2">
    <source>
        <dbReference type="Pfam" id="PF18765"/>
    </source>
</evidence>
<dbReference type="InterPro" id="IPR043519">
    <property type="entry name" value="NT_sf"/>
</dbReference>
<keyword evidence="1" id="KW-0175">Coiled coil</keyword>
<feature type="non-terminal residue" evidence="3">
    <location>
        <position position="241"/>
    </location>
</feature>
<dbReference type="Gene3D" id="3.30.460.10">
    <property type="entry name" value="Beta Polymerase, domain 2"/>
    <property type="match status" value="1"/>
</dbReference>
<proteinExistence type="predicted"/>
<name>X1DIB5_9ZZZZ</name>
<protein>
    <recommendedName>
        <fullName evidence="2">Polymerase beta nucleotidyltransferase domain-containing protein</fullName>
    </recommendedName>
</protein>
<reference evidence="3" key="1">
    <citation type="journal article" date="2014" name="Front. Microbiol.">
        <title>High frequency of phylogenetically diverse reductive dehalogenase-homologous genes in deep subseafloor sedimentary metagenomes.</title>
        <authorList>
            <person name="Kawai M."/>
            <person name="Futagami T."/>
            <person name="Toyoda A."/>
            <person name="Takaki Y."/>
            <person name="Nishi S."/>
            <person name="Hori S."/>
            <person name="Arai W."/>
            <person name="Tsubouchi T."/>
            <person name="Morono Y."/>
            <person name="Uchiyama I."/>
            <person name="Ito T."/>
            <person name="Fujiyama A."/>
            <person name="Inagaki F."/>
            <person name="Takami H."/>
        </authorList>
    </citation>
    <scope>NUCLEOTIDE SEQUENCE</scope>
    <source>
        <strain evidence="3">Expedition CK06-06</strain>
    </source>
</reference>
<accession>X1DIB5</accession>
<feature type="coiled-coil region" evidence="1">
    <location>
        <begin position="174"/>
        <end position="201"/>
    </location>
</feature>